<dbReference type="SMART" id="SM00950">
    <property type="entry name" value="Piwi"/>
    <property type="match status" value="1"/>
</dbReference>
<reference evidence="3 4" key="2">
    <citation type="submission" date="2018-11" db="EMBL/GenBank/DDBJ databases">
        <authorList>
            <consortium name="Pathogen Informatics"/>
        </authorList>
    </citation>
    <scope>NUCLEOTIDE SEQUENCE [LARGE SCALE GENOMIC DNA]</scope>
    <source>
        <strain evidence="3 4">Costa Rica</strain>
    </source>
</reference>
<protein>
    <submittedName>
        <fullName evidence="5">Piwi domain-containing protein</fullName>
    </submittedName>
</protein>
<evidence type="ECO:0000259" key="2">
    <source>
        <dbReference type="PROSITE" id="PS50822"/>
    </source>
</evidence>
<dbReference type="InterPro" id="IPR036085">
    <property type="entry name" value="PAZ_dom_sf"/>
</dbReference>
<dbReference type="WBParaSite" id="ACOC_0000494801-mRNA-1">
    <property type="protein sequence ID" value="ACOC_0000494801-mRNA-1"/>
    <property type="gene ID" value="ACOC_0000494801"/>
</dbReference>
<dbReference type="Gene3D" id="3.30.420.10">
    <property type="entry name" value="Ribonuclease H-like superfamily/Ribonuclease H"/>
    <property type="match status" value="1"/>
</dbReference>
<name>A0A158PG85_ANGCS</name>
<dbReference type="InterPro" id="IPR012337">
    <property type="entry name" value="RNaseH-like_sf"/>
</dbReference>
<evidence type="ECO:0000313" key="4">
    <source>
        <dbReference type="Proteomes" id="UP000267027"/>
    </source>
</evidence>
<evidence type="ECO:0000313" key="3">
    <source>
        <dbReference type="EMBL" id="VDM56534.1"/>
    </source>
</evidence>
<evidence type="ECO:0000313" key="5">
    <source>
        <dbReference type="WBParaSite" id="ACOC_0000494801-mRNA-1"/>
    </source>
</evidence>
<gene>
    <name evidence="3" type="ORF">ACOC_LOCUS4949</name>
</gene>
<dbReference type="InterPro" id="IPR036397">
    <property type="entry name" value="RNaseH_sf"/>
</dbReference>
<dbReference type="PROSITE" id="PS50822">
    <property type="entry name" value="PIWI"/>
    <property type="match status" value="1"/>
</dbReference>
<dbReference type="SUPFAM" id="SSF101690">
    <property type="entry name" value="PAZ domain"/>
    <property type="match status" value="1"/>
</dbReference>
<reference evidence="5" key="1">
    <citation type="submission" date="2016-04" db="UniProtKB">
        <authorList>
            <consortium name="WormBaseParasite"/>
        </authorList>
    </citation>
    <scope>IDENTIFICATION</scope>
</reference>
<organism evidence="5">
    <name type="scientific">Angiostrongylus costaricensis</name>
    <name type="common">Nematode worm</name>
    <dbReference type="NCBI Taxonomy" id="334426"/>
    <lineage>
        <taxon>Eukaryota</taxon>
        <taxon>Metazoa</taxon>
        <taxon>Ecdysozoa</taxon>
        <taxon>Nematoda</taxon>
        <taxon>Chromadorea</taxon>
        <taxon>Rhabditida</taxon>
        <taxon>Rhabditina</taxon>
        <taxon>Rhabditomorpha</taxon>
        <taxon>Strongyloidea</taxon>
        <taxon>Metastrongylidae</taxon>
        <taxon>Angiostrongylus</taxon>
    </lineage>
</organism>
<dbReference type="PANTHER" id="PTHR22891">
    <property type="entry name" value="EUKARYOTIC TRANSLATION INITIATION FACTOR 2C"/>
    <property type="match status" value="1"/>
</dbReference>
<dbReference type="OrthoDB" id="10252740at2759"/>
<keyword evidence="1" id="KW-0472">Membrane</keyword>
<dbReference type="STRING" id="334426.A0A158PG85"/>
<keyword evidence="4" id="KW-1185">Reference proteome</keyword>
<dbReference type="Gene3D" id="3.40.50.2300">
    <property type="match status" value="1"/>
</dbReference>
<dbReference type="Proteomes" id="UP000267027">
    <property type="component" value="Unassembled WGS sequence"/>
</dbReference>
<evidence type="ECO:0000256" key="1">
    <source>
        <dbReference type="SAM" id="Phobius"/>
    </source>
</evidence>
<dbReference type="Gene3D" id="2.170.260.10">
    <property type="entry name" value="paz domain"/>
    <property type="match status" value="1"/>
</dbReference>
<feature type="domain" description="Piwi" evidence="2">
    <location>
        <begin position="518"/>
        <end position="823"/>
    </location>
</feature>
<dbReference type="GO" id="GO:0003676">
    <property type="term" value="F:nucleic acid binding"/>
    <property type="evidence" value="ECO:0007669"/>
    <property type="project" value="InterPro"/>
</dbReference>
<keyword evidence="1" id="KW-1133">Transmembrane helix</keyword>
<dbReference type="OMA" id="VMTQKVR"/>
<keyword evidence="1" id="KW-0812">Transmembrane</keyword>
<dbReference type="Pfam" id="PF02171">
    <property type="entry name" value="Piwi"/>
    <property type="match status" value="1"/>
</dbReference>
<dbReference type="EMBL" id="UYYA01003838">
    <property type="protein sequence ID" value="VDM56534.1"/>
    <property type="molecule type" value="Genomic_DNA"/>
</dbReference>
<dbReference type="SUPFAM" id="SSF53098">
    <property type="entry name" value="Ribonuclease H-like"/>
    <property type="match status" value="1"/>
</dbReference>
<dbReference type="InterPro" id="IPR003165">
    <property type="entry name" value="Piwi"/>
</dbReference>
<feature type="transmembrane region" description="Helical" evidence="1">
    <location>
        <begin position="805"/>
        <end position="827"/>
    </location>
</feature>
<accession>A0A158PG85</accession>
<dbReference type="AlphaFoldDB" id="A0A158PG85"/>
<sequence length="863" mass="99721">MFQQLRFGLNPMSFLQVEKKKFQIHQYQVTIAKMSARRTSVVKNREQVCDIFWQCVRRNEDFFGPYYEITFDDYASAFSINQWKFRNEENEKFEWRCSSSNKRVTLTVSYVSHFKFDINADDVAQRNLSATVVKSLVSQRARYFPAEGDNDWTFINRWKSCSGSLYYIPRVSTDPKVYIDAGVRAWLGVYHSVKVLQDRNPALCFGLVNRLFYELDMGLVDFYCEVLNETGLYRQGHSSSRNIMRKMAMNQTQRIKMNSLLRGVRLKTSEALCADRTNCYSLKERRVTFVKVHDFCAQSYKMARCCNVHGSPTMAEVYYGLGRKLEFPYLPLCEVGKGMILPLEVLRLCDKPQRYSKMLSESMAVKFIKGVSREPHQHKQLVEHIFNTMEFDVADTVKFLNAFKIGIIPKMIQCDGTVLDSPVAIDKERNEVPMTPERAIKRKELNGELDSSTNVFRKQFFEDMIDKCRERGLCMASEPLRVYHNITIDGFEKCVKDATIRFSKLQREAGDRNMEKILLVIVINDRTYLGNKYANGLNSYGFIKSICDNNYGIANQVVDASTVIRATLTETKYDEQTIYYNIALKINAKLGGINQAVIFDDDSRSADAPRKDAVMYVGIDVTHPTTNEDDDISIACVVANIDLAATRYVSKISVQMRARETIERFDIQFRELMFNFREHTGVWPRHVVILRDGVCDSEMIRTASAELRFIRKSWEKLTDDCPDSKPTYTYITIQKRHLTRFYQPGDGQDGYKTYVNLPSGTVVDNVVVSPILFDFYMVSQIGVLGTARPSHYTVVFDEWGLSADKIYVCLCSLAFISFAMTYMIVVVHRNVFVSLSEEDLDMRKIEIEKRLSVDRRYPGMHFV</sequence>
<proteinExistence type="predicted"/>